<evidence type="ECO:0000313" key="5">
    <source>
        <dbReference type="EMBL" id="KAK7060201.1"/>
    </source>
</evidence>
<dbReference type="InterPro" id="IPR008928">
    <property type="entry name" value="6-hairpin_glycosidase_sf"/>
</dbReference>
<dbReference type="SMART" id="SM00175">
    <property type="entry name" value="RAB"/>
    <property type="match status" value="1"/>
</dbReference>
<dbReference type="SMART" id="SM00174">
    <property type="entry name" value="RHO"/>
    <property type="match status" value="1"/>
</dbReference>
<feature type="region of interest" description="Disordered" evidence="1">
    <location>
        <begin position="1259"/>
        <end position="1287"/>
    </location>
</feature>
<accession>A0AAW0E9L0</accession>
<feature type="domain" description="Glycosyl hydrolase family 95 catalytic" evidence="4">
    <location>
        <begin position="286"/>
        <end position="686"/>
    </location>
</feature>
<dbReference type="FunFam" id="3.40.50.300:FF:001447">
    <property type="entry name" value="Ras-related protein Rab-1B"/>
    <property type="match status" value="1"/>
</dbReference>
<dbReference type="InterPro" id="IPR027417">
    <property type="entry name" value="P-loop_NTPase"/>
</dbReference>
<feature type="compositionally biased region" description="Low complexity" evidence="1">
    <location>
        <begin position="1094"/>
        <end position="1116"/>
    </location>
</feature>
<evidence type="ECO:0000256" key="1">
    <source>
        <dbReference type="SAM" id="MobiDB-lite"/>
    </source>
</evidence>
<feature type="compositionally biased region" description="Acidic residues" evidence="1">
    <location>
        <begin position="1171"/>
        <end position="1186"/>
    </location>
</feature>
<dbReference type="Gene3D" id="1.50.10.10">
    <property type="match status" value="1"/>
</dbReference>
<dbReference type="GO" id="GO:0004560">
    <property type="term" value="F:alpha-L-fucosidase activity"/>
    <property type="evidence" value="ECO:0007669"/>
    <property type="project" value="TreeGrafter"/>
</dbReference>
<evidence type="ECO:0008006" key="7">
    <source>
        <dbReference type="Google" id="ProtNLM"/>
    </source>
</evidence>
<feature type="compositionally biased region" description="Polar residues" evidence="1">
    <location>
        <begin position="1135"/>
        <end position="1156"/>
    </location>
</feature>
<dbReference type="InterPro" id="IPR027414">
    <property type="entry name" value="GH95_N_dom"/>
</dbReference>
<dbReference type="SUPFAM" id="SSF52540">
    <property type="entry name" value="P-loop containing nucleoside triphosphate hydrolases"/>
    <property type="match status" value="1"/>
</dbReference>
<dbReference type="SUPFAM" id="SSF48208">
    <property type="entry name" value="Six-hairpin glycosidases"/>
    <property type="match status" value="1"/>
</dbReference>
<evidence type="ECO:0000259" key="4">
    <source>
        <dbReference type="Pfam" id="PF22124"/>
    </source>
</evidence>
<dbReference type="Pfam" id="PF21307">
    <property type="entry name" value="Glyco_hydro_95_C"/>
    <property type="match status" value="1"/>
</dbReference>
<keyword evidence="6" id="KW-1185">Reference proteome</keyword>
<dbReference type="Gene3D" id="3.40.50.300">
    <property type="entry name" value="P-loop containing nucleotide triphosphate hydrolases"/>
    <property type="match status" value="1"/>
</dbReference>
<dbReference type="InterPro" id="IPR049053">
    <property type="entry name" value="AFCA-like_C"/>
</dbReference>
<dbReference type="EMBL" id="JAYKXP010000003">
    <property type="protein sequence ID" value="KAK7060201.1"/>
    <property type="molecule type" value="Genomic_DNA"/>
</dbReference>
<dbReference type="CDD" id="cd00154">
    <property type="entry name" value="Rab"/>
    <property type="match status" value="1"/>
</dbReference>
<reference evidence="5 6" key="1">
    <citation type="submission" date="2024-01" db="EMBL/GenBank/DDBJ databases">
        <title>A draft genome for a cacao thread blight-causing isolate of Paramarasmius palmivorus.</title>
        <authorList>
            <person name="Baruah I.K."/>
            <person name="Bukari Y."/>
            <person name="Amoako-Attah I."/>
            <person name="Meinhardt L.W."/>
            <person name="Bailey B.A."/>
            <person name="Cohen S.P."/>
        </authorList>
    </citation>
    <scope>NUCLEOTIDE SEQUENCE [LARGE SCALE GENOMIC DNA]</scope>
    <source>
        <strain evidence="5 6">GH-12</strain>
    </source>
</reference>
<organism evidence="5 6">
    <name type="scientific">Paramarasmius palmivorus</name>
    <dbReference type="NCBI Taxonomy" id="297713"/>
    <lineage>
        <taxon>Eukaryota</taxon>
        <taxon>Fungi</taxon>
        <taxon>Dikarya</taxon>
        <taxon>Basidiomycota</taxon>
        <taxon>Agaricomycotina</taxon>
        <taxon>Agaricomycetes</taxon>
        <taxon>Agaricomycetidae</taxon>
        <taxon>Agaricales</taxon>
        <taxon>Marasmiineae</taxon>
        <taxon>Marasmiaceae</taxon>
        <taxon>Paramarasmius</taxon>
    </lineage>
</organism>
<dbReference type="Pfam" id="PF22124">
    <property type="entry name" value="Glyco_hydro_95_cat"/>
    <property type="match status" value="1"/>
</dbReference>
<feature type="compositionally biased region" description="Pro residues" evidence="1">
    <location>
        <begin position="1054"/>
        <end position="1070"/>
    </location>
</feature>
<dbReference type="InterPro" id="IPR012341">
    <property type="entry name" value="6hp_glycosidase-like_sf"/>
</dbReference>
<feature type="region of interest" description="Disordered" evidence="1">
    <location>
        <begin position="761"/>
        <end position="794"/>
    </location>
</feature>
<feature type="compositionally biased region" description="Low complexity" evidence="1">
    <location>
        <begin position="769"/>
        <end position="794"/>
    </location>
</feature>
<evidence type="ECO:0000259" key="3">
    <source>
        <dbReference type="Pfam" id="PF21307"/>
    </source>
</evidence>
<dbReference type="Pfam" id="PF14498">
    <property type="entry name" value="Glyco_hyd_65N_2"/>
    <property type="match status" value="1"/>
</dbReference>
<dbReference type="InterPro" id="IPR054363">
    <property type="entry name" value="GH95_cat"/>
</dbReference>
<feature type="domain" description="Alpha fucosidase A-like C-terminal" evidence="3">
    <location>
        <begin position="688"/>
        <end position="753"/>
    </location>
</feature>
<evidence type="ECO:0000259" key="2">
    <source>
        <dbReference type="Pfam" id="PF14498"/>
    </source>
</evidence>
<dbReference type="Pfam" id="PF00071">
    <property type="entry name" value="Ras"/>
    <property type="match status" value="1"/>
</dbReference>
<dbReference type="PRINTS" id="PR00449">
    <property type="entry name" value="RASTRNSFRMNG"/>
</dbReference>
<dbReference type="GO" id="GO:0003924">
    <property type="term" value="F:GTPase activity"/>
    <property type="evidence" value="ECO:0007669"/>
    <property type="project" value="InterPro"/>
</dbReference>
<feature type="compositionally biased region" description="Low complexity" evidence="1">
    <location>
        <begin position="1159"/>
        <end position="1170"/>
    </location>
</feature>
<dbReference type="SMART" id="SM00173">
    <property type="entry name" value="RAS"/>
    <property type="match status" value="1"/>
</dbReference>
<dbReference type="PANTHER" id="PTHR31084:SF0">
    <property type="entry name" value="ALPHA-L-FUCOSIDASE 2"/>
    <property type="match status" value="1"/>
</dbReference>
<proteinExistence type="predicted"/>
<feature type="domain" description="Glycosyl hydrolase family 95 N-terminal" evidence="2">
    <location>
        <begin position="40"/>
        <end position="262"/>
    </location>
</feature>
<dbReference type="GO" id="GO:0005975">
    <property type="term" value="P:carbohydrate metabolic process"/>
    <property type="evidence" value="ECO:0007669"/>
    <property type="project" value="InterPro"/>
</dbReference>
<evidence type="ECO:0000313" key="6">
    <source>
        <dbReference type="Proteomes" id="UP001383192"/>
    </source>
</evidence>
<comment type="caution">
    <text evidence="5">The sequence shown here is derived from an EMBL/GenBank/DDBJ whole genome shotgun (WGS) entry which is preliminary data.</text>
</comment>
<sequence length="1287" mass="140150">MNYNKLVVTMLVQTVLLLLGTLLLGAHASTLMWFDKSAIVPIGNGRLGAEIMGKNPTETIFLNEDHIWSGSLNNPANKNCPAALPGIRNLIWQGSFSDAQSRVDASCMGIPPAQQMFQTAGSMDLAFGNSGVSNLNHSLDFTTAIASTTYNSNGVQFTRQAFASYPDNVIVYRVTANQAGKVGFTASFKTPMASPSYSASNNLLTMTAAGQSKNGLAGAIKYVVRAEITTKGGSVGASGSTLVVSGADEALVVIAIDTNFVRYDNLSANPDSKVSSTLSAVRGKTWDQLRTNHLNDYQALFGRVSISLGTPSQYTYQTTNTRKSFPGGVDADQDVFALYAQYGRYLSIASSRKTEPANLQGIWNEGTDPAWGSKYTININQQMNSWLAEPLNVAETLNPLWNMLGELAERGKQLASDHYNIKRGWVAHHNTNLWRDSAPIDGAVYGMWPAGSAWLMQHVWEHYAYDPSNTDWVKNVGYPMMKGAAEFYLDFLVETPQSVESQRYLVTSPSMSPENRLPGGTSLTYGPTIDSALLRDLFNHTAGIARDLGIDSDFANNLTTTMDRLIPIRVGSQGQIQEWAKDINTGAFNHISQLYPLFPGAQIDPRFNTNLVNAAKTTLQLRGDSENGWPTAWRANCFARLLDGEKAYYYMQRLLKNYSYDNLWSINLVFQIDGNFGGAMAVAEMILQSHNGEIHLLPAIPSSWKEGRVTGFRARGGFTVDIAWSNGVLTSANLKSTSGTFARVRYRGTAINLTLQKGASRTLSPTDFGGTAPQNPPTTTTGGTVPTNPPSSGTAAHWAQCGGLGWTGPTGTTALLAAYKTLELSVAEGFSPTDARAPKLNNDTGAVTRVPAEQVLLLSSSSLFYTVTPVGGFPPSSPFILFTLFPSSSLLSLAPFTPIMNGYPHRSRYDVYESAGIDSKIVIMGNSGVGKTSLLYRYTQNKFDPKNTTSTSGAFFVTKKVFVNNVKVRLQLWDTAGQERFRSMVPLVSGANAALVLYDITNSSTFQDVRGWLEELKKNCPPDLIIYIVGSKADLSKHRQVTPDFARLSLHNWFPPPRKAPPPPPPPPQPSTLSYIRPRFTSFPGISPRPQIALGEGQTSSSSLSGDLAHSSSLSGRPSGIRRSQTQQQQHQPARANTSSALQRPQLSRFNSQGYTALSDKSNSNSTNSINEEDEDGDTREDEEEWGLSKGMELFEVSAKDDSGEHMSIPHILGPVNTEPGIAHLFDHLIKAIIERRDVIETENELKKRDSVFLSATPTPTWAAQAEEEEAREKKEAARGGWSSSCC</sequence>
<name>A0AAW0E9L0_9AGAR</name>
<dbReference type="Proteomes" id="UP001383192">
    <property type="component" value="Unassembled WGS sequence"/>
</dbReference>
<dbReference type="NCBIfam" id="TIGR00231">
    <property type="entry name" value="small_GTP"/>
    <property type="match status" value="1"/>
</dbReference>
<gene>
    <name evidence="5" type="ORF">VNI00_000966</name>
</gene>
<dbReference type="InterPro" id="IPR001806">
    <property type="entry name" value="Small_GTPase"/>
</dbReference>
<protein>
    <recommendedName>
        <fullName evidence="7">Glycoside hydrolase family 95 protein</fullName>
    </recommendedName>
</protein>
<dbReference type="PROSITE" id="PS51419">
    <property type="entry name" value="RAB"/>
    <property type="match status" value="1"/>
</dbReference>
<dbReference type="InterPro" id="IPR005225">
    <property type="entry name" value="Small_GTP-bd"/>
</dbReference>
<dbReference type="PANTHER" id="PTHR31084">
    <property type="entry name" value="ALPHA-L-FUCOSIDASE 2"/>
    <property type="match status" value="1"/>
</dbReference>
<feature type="region of interest" description="Disordered" evidence="1">
    <location>
        <begin position="1052"/>
        <end position="1191"/>
    </location>
</feature>
<dbReference type="GO" id="GO:0005525">
    <property type="term" value="F:GTP binding"/>
    <property type="evidence" value="ECO:0007669"/>
    <property type="project" value="InterPro"/>
</dbReference>